<protein>
    <submittedName>
        <fullName evidence="2">Leucine rich repeats-containing protein</fullName>
    </submittedName>
</protein>
<dbReference type="InterPro" id="IPR032675">
    <property type="entry name" value="LRR_dom_sf"/>
</dbReference>
<gene>
    <name evidence="2" type="ORF">TPC1_15068</name>
</gene>
<dbReference type="AlphaFoldDB" id="A0A146KA75"/>
<evidence type="ECO:0000256" key="1">
    <source>
        <dbReference type="SAM" id="Coils"/>
    </source>
</evidence>
<dbReference type="SUPFAM" id="SSF52058">
    <property type="entry name" value="L domain-like"/>
    <property type="match status" value="1"/>
</dbReference>
<accession>A0A146KA75</accession>
<dbReference type="InterPro" id="IPR001611">
    <property type="entry name" value="Leu-rich_rpt"/>
</dbReference>
<sequence length="403" mass="46267">PTKIATDEQLNKIIKEKKKIFFPQIECPITNDVFQLFLKEVPINNLTLVKQKLDDIQINILVKLFLRESALTLSGPSMITELTLENESSIGPIEHIKRLTSLGISKSAFDQALLVQDNLTVLHIESDESFNLQFAIPSLKTVKYHGPSFTCSENLKLVQNLHLQCHELKFEPNFDLSGLETLNLTECELKSLDFLEKSPLLKNLTLFGNKLSQISLKNIQLTNLSIRKNRLQAFAVNESLKSLTLVDCGLKNVDFLLQTPNLVSLDLQNNRIATLRHLPSCYKLEQVNFHGNLLTTEQFRFLRRIPLKQLSMHCCAKNYCDGSIKNKLKQIKCFRDPEKDIQEMEFQMDVLEREKRQVVEEAAAERKLLGQLKGKNDGQKNRIAEIMAEYQKLAVDFEIEWVE</sequence>
<feature type="coiled-coil region" evidence="1">
    <location>
        <begin position="341"/>
        <end position="368"/>
    </location>
</feature>
<evidence type="ECO:0000313" key="2">
    <source>
        <dbReference type="EMBL" id="JAP92854.1"/>
    </source>
</evidence>
<feature type="non-terminal residue" evidence="2">
    <location>
        <position position="1"/>
    </location>
</feature>
<dbReference type="PROSITE" id="PS51450">
    <property type="entry name" value="LRR"/>
    <property type="match status" value="1"/>
</dbReference>
<dbReference type="Gene3D" id="3.80.10.10">
    <property type="entry name" value="Ribonuclease Inhibitor"/>
    <property type="match status" value="1"/>
</dbReference>
<reference evidence="2" key="1">
    <citation type="submission" date="2015-07" db="EMBL/GenBank/DDBJ databases">
        <title>Adaptation to a free-living lifestyle via gene acquisitions in the diplomonad Trepomonas sp. PC1.</title>
        <authorList>
            <person name="Xu F."/>
            <person name="Jerlstrom-Hultqvist J."/>
            <person name="Kolisko M."/>
            <person name="Simpson A.G.B."/>
            <person name="Roger A.J."/>
            <person name="Svard S.G."/>
            <person name="Andersson J.O."/>
        </authorList>
    </citation>
    <scope>NUCLEOTIDE SEQUENCE</scope>
    <source>
        <strain evidence="2">PC1</strain>
    </source>
</reference>
<name>A0A146KA75_9EUKA</name>
<keyword evidence="1" id="KW-0175">Coiled coil</keyword>
<proteinExistence type="predicted"/>
<organism evidence="2">
    <name type="scientific">Trepomonas sp. PC1</name>
    <dbReference type="NCBI Taxonomy" id="1076344"/>
    <lineage>
        <taxon>Eukaryota</taxon>
        <taxon>Metamonada</taxon>
        <taxon>Diplomonadida</taxon>
        <taxon>Hexamitidae</taxon>
        <taxon>Hexamitinae</taxon>
        <taxon>Trepomonas</taxon>
    </lineage>
</organism>
<dbReference type="EMBL" id="GDID01003752">
    <property type="protein sequence ID" value="JAP92854.1"/>
    <property type="molecule type" value="Transcribed_RNA"/>
</dbReference>